<evidence type="ECO:0000256" key="14">
    <source>
        <dbReference type="PIRSR" id="PIRSR605959-3"/>
    </source>
</evidence>
<dbReference type="Gene3D" id="2.30.30.230">
    <property type="entry name" value="Fumarylacetoacetase, N-terminal domain"/>
    <property type="match status" value="1"/>
</dbReference>
<feature type="binding site" evidence="13">
    <location>
        <position position="126"/>
    </location>
    <ligand>
        <name>substrate</name>
    </ligand>
</feature>
<keyword evidence="10" id="KW-0828">Tyrosine catabolism</keyword>
<dbReference type="Pfam" id="PF09298">
    <property type="entry name" value="FAA_hydrolase_N"/>
    <property type="match status" value="1"/>
</dbReference>
<feature type="domain" description="Fumarylacetoacetase N-terminal" evidence="16">
    <location>
        <begin position="17"/>
        <end position="116"/>
    </location>
</feature>
<dbReference type="AlphaFoldDB" id="A0AAE3QMV1"/>
<organism evidence="17 18">
    <name type="scientific">Xanthocytophaga flava</name>
    <dbReference type="NCBI Taxonomy" id="3048013"/>
    <lineage>
        <taxon>Bacteria</taxon>
        <taxon>Pseudomonadati</taxon>
        <taxon>Bacteroidota</taxon>
        <taxon>Cytophagia</taxon>
        <taxon>Cytophagales</taxon>
        <taxon>Rhodocytophagaceae</taxon>
        <taxon>Xanthocytophaga</taxon>
    </lineage>
</organism>
<keyword evidence="8 14" id="KW-0106">Calcium</keyword>
<protein>
    <recommendedName>
        <fullName evidence="5">fumarylacetoacetase</fullName>
        <ecNumber evidence="5">3.7.1.2</ecNumber>
    </recommendedName>
</protein>
<feature type="binding site" evidence="13">
    <location>
        <position position="241"/>
    </location>
    <ligand>
        <name>substrate</name>
    </ligand>
</feature>
<dbReference type="InterPro" id="IPR036462">
    <property type="entry name" value="Fumarylacetoacetase_N_sf"/>
</dbReference>
<evidence type="ECO:0000256" key="1">
    <source>
        <dbReference type="ARBA" id="ARBA00001913"/>
    </source>
</evidence>
<dbReference type="GO" id="GO:0046872">
    <property type="term" value="F:metal ion binding"/>
    <property type="evidence" value="ECO:0007669"/>
    <property type="project" value="UniProtKB-KW"/>
</dbReference>
<name>A0AAE3QMV1_9BACT</name>
<feature type="binding site" evidence="14">
    <location>
        <position position="254"/>
    </location>
    <ligand>
        <name>Mg(2+)</name>
        <dbReference type="ChEBI" id="CHEBI:18420"/>
    </ligand>
</feature>
<evidence type="ECO:0000256" key="11">
    <source>
        <dbReference type="ARBA" id="ARBA00023232"/>
    </source>
</evidence>
<feature type="binding site" evidence="14">
    <location>
        <position position="198"/>
    </location>
    <ligand>
        <name>Ca(2+)</name>
        <dbReference type="ChEBI" id="CHEBI:29108"/>
    </ligand>
</feature>
<sequence length="412" mass="45749">MKKSWVPIPEGSDFPLENLPYGIFQINRQHPRAGVAIGEYILDLHAVADLGLLEEIPNAAEVFGCSYLNAFMALGKPVWQVARQKITELLSDGDELLQPYQSQVLVRQADATLRMPVQIGNYTDFYSSIEHATNVGKQFRPDNPLLPNWKHLPIAYHGRASSIVVSGTNIHRPKGQRKAADADLPTFGPSKRMDFELEVAFVIGKETALGQTVSTSQAEEHIFGFFLFNDWSARDIQGWEYQPLGPFLGKNFASSISPWIVTLDALEPFRTGSPVQNPAVLPYLQYEGEHSFDIQLEVAIQPEGVAEQVVCRSNFNYLYWNICQQLAHHTVNGCNLCIGDVMASGTISGESADSWGSLLELTEGGRKSLIFSDGVERKFLEDNDTVVMRGFCEKDGLRIGFGEVRGKLLPSL</sequence>
<dbReference type="InterPro" id="IPR036663">
    <property type="entry name" value="Fumarylacetoacetase_C_sf"/>
</dbReference>
<dbReference type="PANTHER" id="PTHR43069:SF2">
    <property type="entry name" value="FUMARYLACETOACETASE"/>
    <property type="match status" value="1"/>
</dbReference>
<keyword evidence="11" id="KW-0585">Phenylalanine catabolism</keyword>
<dbReference type="EC" id="3.7.1.2" evidence="5"/>
<dbReference type="SUPFAM" id="SSF63433">
    <property type="entry name" value="Fumarylacetoacetate hydrolase, FAH, N-terminal domain"/>
    <property type="match status" value="1"/>
</dbReference>
<dbReference type="InterPro" id="IPR005959">
    <property type="entry name" value="Fumarylacetoacetase"/>
</dbReference>
<dbReference type="GO" id="GO:0006559">
    <property type="term" value="P:L-phenylalanine catabolic process"/>
    <property type="evidence" value="ECO:0007669"/>
    <property type="project" value="UniProtKB-KW"/>
</dbReference>
<feature type="binding site" evidence="14">
    <location>
        <position position="230"/>
    </location>
    <ligand>
        <name>Ca(2+)</name>
        <dbReference type="ChEBI" id="CHEBI:29108"/>
    </ligand>
</feature>
<evidence type="ECO:0000256" key="9">
    <source>
        <dbReference type="ARBA" id="ARBA00022842"/>
    </source>
</evidence>
<evidence type="ECO:0000256" key="12">
    <source>
        <dbReference type="PIRSR" id="PIRSR605959-1"/>
    </source>
</evidence>
<evidence type="ECO:0000256" key="2">
    <source>
        <dbReference type="ARBA" id="ARBA00001946"/>
    </source>
</evidence>
<feature type="binding site" evidence="14">
    <location>
        <position position="230"/>
    </location>
    <ligand>
        <name>Mg(2+)</name>
        <dbReference type="ChEBI" id="CHEBI:18420"/>
    </ligand>
</feature>
<keyword evidence="7 17" id="KW-0378">Hydrolase</keyword>
<comment type="cofactor">
    <cofactor evidence="1 14">
        <name>Ca(2+)</name>
        <dbReference type="ChEBI" id="CHEBI:29108"/>
    </cofactor>
</comment>
<comment type="similarity">
    <text evidence="4">Belongs to the FAH family.</text>
</comment>
<feature type="binding site" evidence="13">
    <location>
        <position position="140"/>
    </location>
    <ligand>
        <name>substrate</name>
    </ligand>
</feature>
<feature type="domain" description="Fumarylacetoacetase-like C-terminal" evidence="15">
    <location>
        <begin position="123"/>
        <end position="405"/>
    </location>
</feature>
<comment type="caution">
    <text evidence="17">The sequence shown here is derived from an EMBL/GenBank/DDBJ whole genome shotgun (WGS) entry which is preliminary data.</text>
</comment>
<evidence type="ECO:0000256" key="4">
    <source>
        <dbReference type="ARBA" id="ARBA00010211"/>
    </source>
</evidence>
<gene>
    <name evidence="17" type="primary">fahA</name>
    <name evidence="17" type="ORF">QNI16_07060</name>
</gene>
<dbReference type="GO" id="GO:0006572">
    <property type="term" value="P:L-tyrosine catabolic process"/>
    <property type="evidence" value="ECO:0007669"/>
    <property type="project" value="UniProtKB-KW"/>
</dbReference>
<evidence type="ECO:0000256" key="6">
    <source>
        <dbReference type="ARBA" id="ARBA00022723"/>
    </source>
</evidence>
<dbReference type="EMBL" id="JASJOS010000003">
    <property type="protein sequence ID" value="MDJ1480238.1"/>
    <property type="molecule type" value="Genomic_DNA"/>
</dbReference>
<feature type="binding site" evidence="14">
    <location>
        <position position="124"/>
    </location>
    <ligand>
        <name>Ca(2+)</name>
        <dbReference type="ChEBI" id="CHEBI:29108"/>
    </ligand>
</feature>
<proteinExistence type="inferred from homology"/>
<dbReference type="PANTHER" id="PTHR43069">
    <property type="entry name" value="FUMARYLACETOACETASE"/>
    <property type="match status" value="1"/>
</dbReference>
<evidence type="ECO:0000259" key="16">
    <source>
        <dbReference type="Pfam" id="PF09298"/>
    </source>
</evidence>
<keyword evidence="9 14" id="KW-0460">Magnesium</keyword>
<evidence type="ECO:0000256" key="10">
    <source>
        <dbReference type="ARBA" id="ARBA00022878"/>
    </source>
</evidence>
<evidence type="ECO:0000313" key="17">
    <source>
        <dbReference type="EMBL" id="MDJ1480238.1"/>
    </source>
</evidence>
<feature type="binding site" evidence="14">
    <location>
        <position position="250"/>
    </location>
    <ligand>
        <name>Mg(2+)</name>
        <dbReference type="ChEBI" id="CHEBI:18420"/>
    </ligand>
</feature>
<feature type="active site" description="Proton acceptor" evidence="12">
    <location>
        <position position="131"/>
    </location>
</feature>
<evidence type="ECO:0000256" key="8">
    <source>
        <dbReference type="ARBA" id="ARBA00022837"/>
    </source>
</evidence>
<evidence type="ECO:0000256" key="5">
    <source>
        <dbReference type="ARBA" id="ARBA00012094"/>
    </source>
</evidence>
<dbReference type="RefSeq" id="WP_313976810.1">
    <property type="nucleotide sequence ID" value="NZ_JASJOS010000003.1"/>
</dbReference>
<dbReference type="Pfam" id="PF01557">
    <property type="entry name" value="FAA_hydrolase"/>
    <property type="match status" value="1"/>
</dbReference>
<dbReference type="FunFam" id="3.90.850.10:FF:000004">
    <property type="entry name" value="Fumarylacetoacetase"/>
    <property type="match status" value="1"/>
</dbReference>
<dbReference type="GO" id="GO:1902000">
    <property type="term" value="P:homogentisate catabolic process"/>
    <property type="evidence" value="ECO:0007669"/>
    <property type="project" value="TreeGrafter"/>
</dbReference>
<feature type="binding site" evidence="13">
    <location>
        <position position="346"/>
    </location>
    <ligand>
        <name>substrate</name>
    </ligand>
</feature>
<evidence type="ECO:0000256" key="7">
    <source>
        <dbReference type="ARBA" id="ARBA00022801"/>
    </source>
</evidence>
<reference evidence="17" key="1">
    <citation type="submission" date="2023-05" db="EMBL/GenBank/DDBJ databases">
        <authorList>
            <person name="Zhang X."/>
        </authorList>
    </citation>
    <scope>NUCLEOTIDE SEQUENCE</scope>
    <source>
        <strain evidence="17">YF14B1</strain>
    </source>
</reference>
<evidence type="ECO:0000256" key="3">
    <source>
        <dbReference type="ARBA" id="ARBA00004782"/>
    </source>
</evidence>
<dbReference type="NCBIfam" id="TIGR01266">
    <property type="entry name" value="fum_ac_acetase"/>
    <property type="match status" value="1"/>
</dbReference>
<comment type="pathway">
    <text evidence="3">Amino-acid degradation; L-phenylalanine degradation; acetoacetate and fumarate from L-phenylalanine: step 6/6.</text>
</comment>
<accession>A0AAE3QMV1</accession>
<comment type="cofactor">
    <cofactor evidence="2 14">
        <name>Mg(2+)</name>
        <dbReference type="ChEBI" id="CHEBI:18420"/>
    </cofactor>
</comment>
<dbReference type="InterPro" id="IPR015377">
    <property type="entry name" value="Fumarylacetoacetase_N"/>
</dbReference>
<dbReference type="GO" id="GO:0004334">
    <property type="term" value="F:fumarylacetoacetase activity"/>
    <property type="evidence" value="ECO:0007669"/>
    <property type="project" value="UniProtKB-EC"/>
</dbReference>
<dbReference type="Proteomes" id="UP001241110">
    <property type="component" value="Unassembled WGS sequence"/>
</dbReference>
<evidence type="ECO:0000259" key="15">
    <source>
        <dbReference type="Pfam" id="PF01557"/>
    </source>
</evidence>
<dbReference type="InterPro" id="IPR011234">
    <property type="entry name" value="Fumarylacetoacetase-like_C"/>
</dbReference>
<dbReference type="SUPFAM" id="SSF56529">
    <property type="entry name" value="FAH"/>
    <property type="match status" value="1"/>
</dbReference>
<keyword evidence="6 14" id="KW-0479">Metal-binding</keyword>
<dbReference type="Gene3D" id="3.90.850.10">
    <property type="entry name" value="Fumarylacetoacetase-like, C-terminal domain"/>
    <property type="match status" value="1"/>
</dbReference>
<evidence type="ECO:0000313" key="18">
    <source>
        <dbReference type="Proteomes" id="UP001241110"/>
    </source>
</evidence>
<evidence type="ECO:0000256" key="13">
    <source>
        <dbReference type="PIRSR" id="PIRSR605959-2"/>
    </source>
</evidence>
<feature type="binding site" evidence="14">
    <location>
        <position position="196"/>
    </location>
    <ligand>
        <name>Ca(2+)</name>
        <dbReference type="ChEBI" id="CHEBI:29108"/>
    </ligand>
</feature>
<feature type="binding site" evidence="13">
    <location>
        <position position="237"/>
    </location>
    <ligand>
        <name>substrate</name>
    </ligand>
</feature>